<dbReference type="InterPro" id="IPR050707">
    <property type="entry name" value="HTH_MetabolicPath_Reg"/>
</dbReference>
<dbReference type="SUPFAM" id="SSF55298">
    <property type="entry name" value="YjgF-like"/>
    <property type="match status" value="1"/>
</dbReference>
<dbReference type="InterPro" id="IPR036388">
    <property type="entry name" value="WH-like_DNA-bd_sf"/>
</dbReference>
<evidence type="ECO:0000256" key="4">
    <source>
        <dbReference type="SAM" id="MobiDB-lite"/>
    </source>
</evidence>
<gene>
    <name evidence="7" type="ORF">ABWK59_27635</name>
</gene>
<evidence type="ECO:0000256" key="3">
    <source>
        <dbReference type="ARBA" id="ARBA00023163"/>
    </source>
</evidence>
<dbReference type="PANTHER" id="PTHR30136">
    <property type="entry name" value="HELIX-TURN-HELIX TRANSCRIPTIONAL REGULATOR, ICLR FAMILY"/>
    <property type="match status" value="1"/>
</dbReference>
<dbReference type="CDD" id="cd00448">
    <property type="entry name" value="YjgF_YER057c_UK114_family"/>
    <property type="match status" value="1"/>
</dbReference>
<evidence type="ECO:0000313" key="7">
    <source>
        <dbReference type="EMBL" id="XCM82418.1"/>
    </source>
</evidence>
<dbReference type="Gene3D" id="3.30.450.40">
    <property type="match status" value="1"/>
</dbReference>
<dbReference type="InterPro" id="IPR006175">
    <property type="entry name" value="YjgF/YER057c/UK114"/>
</dbReference>
<dbReference type="PANTHER" id="PTHR30136:SF24">
    <property type="entry name" value="HTH-TYPE TRANSCRIPTIONAL REPRESSOR ALLR"/>
    <property type="match status" value="1"/>
</dbReference>
<feature type="domain" description="HTH iclR-type" evidence="5">
    <location>
        <begin position="2"/>
        <end position="61"/>
    </location>
</feature>
<dbReference type="Gene3D" id="1.10.10.10">
    <property type="entry name" value="Winged helix-like DNA-binding domain superfamily/Winged helix DNA-binding domain"/>
    <property type="match status" value="1"/>
</dbReference>
<dbReference type="GO" id="GO:0003677">
    <property type="term" value="F:DNA binding"/>
    <property type="evidence" value="ECO:0007669"/>
    <property type="project" value="UniProtKB-KW"/>
</dbReference>
<evidence type="ECO:0000256" key="2">
    <source>
        <dbReference type="ARBA" id="ARBA00023125"/>
    </source>
</evidence>
<keyword evidence="1" id="KW-0805">Transcription regulation</keyword>
<dbReference type="InterPro" id="IPR035959">
    <property type="entry name" value="RutC-like_sf"/>
</dbReference>
<dbReference type="SUPFAM" id="SSF55781">
    <property type="entry name" value="GAF domain-like"/>
    <property type="match status" value="1"/>
</dbReference>
<dbReference type="SUPFAM" id="SSF46785">
    <property type="entry name" value="Winged helix' DNA-binding domain"/>
    <property type="match status" value="1"/>
</dbReference>
<dbReference type="GO" id="GO:0045892">
    <property type="term" value="P:negative regulation of DNA-templated transcription"/>
    <property type="evidence" value="ECO:0007669"/>
    <property type="project" value="TreeGrafter"/>
</dbReference>
<evidence type="ECO:0000256" key="1">
    <source>
        <dbReference type="ARBA" id="ARBA00023015"/>
    </source>
</evidence>
<feature type="region of interest" description="Disordered" evidence="4">
    <location>
        <begin position="242"/>
        <end position="269"/>
    </location>
</feature>
<evidence type="ECO:0000259" key="6">
    <source>
        <dbReference type="PROSITE" id="PS51078"/>
    </source>
</evidence>
<dbReference type="KEGG" id="kcm:ABWK59_27635"/>
<accession>A0AAU8K4L4</accession>
<proteinExistence type="predicted"/>
<sequence>MSQTVTRALRLLAELGEGERSLDQLAELIGVHKTTVLRLLQTLEEERFVHRDAAYRYHLGAGLFALSSLALEQRGIRRIAAPHLAELNAATGHTVHLAAYEGGEVVYIDKYDSRHPVRMYSRIGLRAGLHCTAVAKVLLADLPPAGRRRVAGAIEYTPHTANTLAGPRELLAELETVAARGWAQDRAEHESFINCVAAPVRDAGGRVAAAVSISVPDVVLPYEQVLELVPRLLACARAASADAGAPPHDHPSAPPATAGHRGGTMSEKTEIRTDGAPAPAWLFSQGVRRGPILQVSGQGPQDPATGAYLYPGDVKAQTRRTLENVRAIVEAGGGTVADVVMFRVYLTERAHFPAMNEAYAEFLAQHLAPEEVKPCRTTVFVGLPQESMLVEIDAQAVVTG</sequence>
<dbReference type="PROSITE" id="PS51077">
    <property type="entry name" value="HTH_ICLR"/>
    <property type="match status" value="1"/>
</dbReference>
<dbReference type="Pfam" id="PF09339">
    <property type="entry name" value="HTH_IclR"/>
    <property type="match status" value="1"/>
</dbReference>
<keyword evidence="3" id="KW-0804">Transcription</keyword>
<evidence type="ECO:0000259" key="5">
    <source>
        <dbReference type="PROSITE" id="PS51077"/>
    </source>
</evidence>
<dbReference type="SMART" id="SM00346">
    <property type="entry name" value="HTH_ICLR"/>
    <property type="match status" value="1"/>
</dbReference>
<dbReference type="InterPro" id="IPR029016">
    <property type="entry name" value="GAF-like_dom_sf"/>
</dbReference>
<dbReference type="GO" id="GO:0003700">
    <property type="term" value="F:DNA-binding transcription factor activity"/>
    <property type="evidence" value="ECO:0007669"/>
    <property type="project" value="TreeGrafter"/>
</dbReference>
<dbReference type="Gene3D" id="3.30.1330.40">
    <property type="entry name" value="RutC-like"/>
    <property type="match status" value="1"/>
</dbReference>
<name>A0AAU8K4L4_9ACTN</name>
<keyword evidence="2" id="KW-0238">DNA-binding</keyword>
<dbReference type="Pfam" id="PF01614">
    <property type="entry name" value="IclR_C"/>
    <property type="match status" value="1"/>
</dbReference>
<dbReference type="AlphaFoldDB" id="A0AAU8K4L4"/>
<dbReference type="InterPro" id="IPR036390">
    <property type="entry name" value="WH_DNA-bd_sf"/>
</dbReference>
<dbReference type="Pfam" id="PF01042">
    <property type="entry name" value="Ribonuc_L-PSP"/>
    <property type="match status" value="1"/>
</dbReference>
<dbReference type="InterPro" id="IPR005471">
    <property type="entry name" value="Tscrpt_reg_IclR_N"/>
</dbReference>
<feature type="domain" description="IclR-ED" evidence="6">
    <location>
        <begin position="62"/>
        <end position="245"/>
    </location>
</feature>
<protein>
    <submittedName>
        <fullName evidence="7">IclR family transcriptional regulator C-terminal domain-containing protein</fullName>
    </submittedName>
</protein>
<dbReference type="PROSITE" id="PS51078">
    <property type="entry name" value="ICLR_ED"/>
    <property type="match status" value="1"/>
</dbReference>
<dbReference type="EMBL" id="CP159872">
    <property type="protein sequence ID" value="XCM82418.1"/>
    <property type="molecule type" value="Genomic_DNA"/>
</dbReference>
<organism evidence="7">
    <name type="scientific">Kitasatospora camelliae</name>
    <dbReference type="NCBI Taxonomy" id="3156397"/>
    <lineage>
        <taxon>Bacteria</taxon>
        <taxon>Bacillati</taxon>
        <taxon>Actinomycetota</taxon>
        <taxon>Actinomycetes</taxon>
        <taxon>Kitasatosporales</taxon>
        <taxon>Streptomycetaceae</taxon>
        <taxon>Kitasatospora</taxon>
    </lineage>
</organism>
<dbReference type="InterPro" id="IPR014757">
    <property type="entry name" value="Tscrpt_reg_IclR_C"/>
</dbReference>
<reference evidence="7" key="1">
    <citation type="submission" date="2024-06" db="EMBL/GenBank/DDBJ databases">
        <title>The genome sequences of Kitasatospora sp. strain HUAS MG31.</title>
        <authorList>
            <person name="Mo P."/>
        </authorList>
    </citation>
    <scope>NUCLEOTIDE SEQUENCE</scope>
    <source>
        <strain evidence="7">HUAS MG31</strain>
    </source>
</reference>
<dbReference type="RefSeq" id="WP_354643350.1">
    <property type="nucleotide sequence ID" value="NZ_CP159872.1"/>
</dbReference>